<dbReference type="InterPro" id="IPR007219">
    <property type="entry name" value="XnlR_reg_dom"/>
</dbReference>
<dbReference type="GO" id="GO:0006351">
    <property type="term" value="P:DNA-templated transcription"/>
    <property type="evidence" value="ECO:0007669"/>
    <property type="project" value="InterPro"/>
</dbReference>
<evidence type="ECO:0000313" key="6">
    <source>
        <dbReference type="Proteomes" id="UP000613401"/>
    </source>
</evidence>
<keyword evidence="3" id="KW-0472">Membrane</keyword>
<organism evidence="5 6">
    <name type="scientific">Colletotrichum gloeosporioides</name>
    <name type="common">Anthracnose fungus</name>
    <name type="synonym">Glomerella cingulata</name>
    <dbReference type="NCBI Taxonomy" id="474922"/>
    <lineage>
        <taxon>Eukaryota</taxon>
        <taxon>Fungi</taxon>
        <taxon>Dikarya</taxon>
        <taxon>Ascomycota</taxon>
        <taxon>Pezizomycotina</taxon>
        <taxon>Sordariomycetes</taxon>
        <taxon>Hypocreomycetidae</taxon>
        <taxon>Glomerellales</taxon>
        <taxon>Glomerellaceae</taxon>
        <taxon>Colletotrichum</taxon>
        <taxon>Colletotrichum gloeosporioides species complex</taxon>
    </lineage>
</organism>
<reference evidence="5" key="1">
    <citation type="journal article" date="2020" name="Phytopathology">
        <title>Genome sequence and comparative analysis of Colletotrichum gloeosporioides isolated from Liriodendron leaves.</title>
        <authorList>
            <person name="Fu F.F."/>
            <person name="Hao Z."/>
            <person name="Wang P."/>
            <person name="Lu Y."/>
            <person name="Xue L.J."/>
            <person name="Wei G."/>
            <person name="Tian Y."/>
            <person name="Baishi H."/>
            <person name="Xu H."/>
            <person name="Shi J."/>
            <person name="Cheng T."/>
            <person name="Wang G."/>
            <person name="Yi Y."/>
            <person name="Chen J."/>
        </authorList>
    </citation>
    <scope>NUCLEOTIDE SEQUENCE</scope>
    <source>
        <strain evidence="5">Lc1</strain>
    </source>
</reference>
<comment type="caution">
    <text evidence="5">The sequence shown here is derived from an EMBL/GenBank/DDBJ whole genome shotgun (WGS) entry which is preliminary data.</text>
</comment>
<evidence type="ECO:0000313" key="5">
    <source>
        <dbReference type="EMBL" id="KAF3803202.1"/>
    </source>
</evidence>
<keyword evidence="3" id="KW-1133">Transmembrane helix</keyword>
<dbReference type="GO" id="GO:0008270">
    <property type="term" value="F:zinc ion binding"/>
    <property type="evidence" value="ECO:0007669"/>
    <property type="project" value="InterPro"/>
</dbReference>
<name>A0A8H4CGG3_COLGL</name>
<dbReference type="SMART" id="SM00906">
    <property type="entry name" value="Fungal_trans"/>
    <property type="match status" value="1"/>
</dbReference>
<evidence type="ECO:0000256" key="1">
    <source>
        <dbReference type="ARBA" id="ARBA00023242"/>
    </source>
</evidence>
<feature type="domain" description="Xylanolytic transcriptional activator regulatory" evidence="4">
    <location>
        <begin position="369"/>
        <end position="442"/>
    </location>
</feature>
<dbReference type="GO" id="GO:0003677">
    <property type="term" value="F:DNA binding"/>
    <property type="evidence" value="ECO:0007669"/>
    <property type="project" value="InterPro"/>
</dbReference>
<dbReference type="Proteomes" id="UP000613401">
    <property type="component" value="Unassembled WGS sequence"/>
</dbReference>
<dbReference type="PANTHER" id="PTHR46910">
    <property type="entry name" value="TRANSCRIPTION FACTOR PDR1"/>
    <property type="match status" value="1"/>
</dbReference>
<keyword evidence="3" id="KW-0812">Transmembrane</keyword>
<proteinExistence type="predicted"/>
<evidence type="ECO:0000259" key="4">
    <source>
        <dbReference type="SMART" id="SM00906"/>
    </source>
</evidence>
<dbReference type="GeneID" id="69020424"/>
<dbReference type="PANTHER" id="PTHR46910:SF25">
    <property type="entry name" value="ABC-TRANSPORTER-REGULATING TRANSCRIPTION FACTOR"/>
    <property type="match status" value="1"/>
</dbReference>
<dbReference type="CDD" id="cd12148">
    <property type="entry name" value="fungal_TF_MHR"/>
    <property type="match status" value="1"/>
</dbReference>
<dbReference type="InterPro" id="IPR050987">
    <property type="entry name" value="AtrR-like"/>
</dbReference>
<feature type="transmembrane region" description="Helical" evidence="3">
    <location>
        <begin position="602"/>
        <end position="623"/>
    </location>
</feature>
<feature type="region of interest" description="Disordered" evidence="2">
    <location>
        <begin position="162"/>
        <end position="209"/>
    </location>
</feature>
<protein>
    <submittedName>
        <fullName evidence="5">Fusaridione A cluster transcription factor fsdR</fullName>
    </submittedName>
</protein>
<dbReference type="EMBL" id="WVTB01000055">
    <property type="protein sequence ID" value="KAF3803202.1"/>
    <property type="molecule type" value="Genomic_DNA"/>
</dbReference>
<gene>
    <name evidence="5" type="ORF">GCG54_00013308</name>
</gene>
<sequence>MASAADDAAAVEDAEEPPKKRIYSVSVSPGGCICWRVSKTGHRHAYTVNHAREDAMAASRRVGSAPGLVYSVSTHNEDAAVLGRSPFTHTLRKEPAANFQWRNKPAVDAEAKLRAIETSLERMAQLHVTDGGASSSGPGRTQLPAEGWCTHTRAVQKDLANTHEANPPPATASLDDTAKSADIPPHDDLANSPRDPLPTTNLPSRFPPLRDLFSGPQLLSTMRAIRSDMESRMDHSPFKRRAFTSFPPPEYLLDLEQAVIEDIQLFCPTITRKHFLELAEQQYTGGAREKTAIDDPARWAIINALFATAVQWRTANDSFEDMSPMSWGYFKNAFSVFPELLISGGGVSTVEAMLTMATFLLGTTDARTTLQVASSAARTAQMMGLHRREAYTKLDAAKSRQHRRACWVAFIVDTEMTVRFGISPSFDLGQMNADLPDEGLASFNHAIGITCAEKTQCYVRKLAELSRIRYKIHDQLSVDSIKAQAGPHHQTAVLALSAELEAWRNTFPDHLRPKLTAVVHDRELETHVVLLHVYYFDALIKIHTNLARLKSVSSHSLTLCQNPSWEASQGSYPNVQDAYEKCTAAARATVEILRLTPPHSFVHLWAMICYPVAACLILLWSALEDSTGAEAHANVRVLGQFVQFLAGLREEGCDVRNVLDGCSKFFKIAKYAVHTQRTIRLTRPLDEDENVREQLETLRLKLSGVADWTHLAEGLLSNIPTLCAQARDVFSDILESEKPGSDGYGPLAADILKPHNHNFCFGP</sequence>
<dbReference type="RefSeq" id="XP_045262361.1">
    <property type="nucleotide sequence ID" value="XM_045413165.1"/>
</dbReference>
<dbReference type="Pfam" id="PF04082">
    <property type="entry name" value="Fungal_trans"/>
    <property type="match status" value="1"/>
</dbReference>
<keyword evidence="6" id="KW-1185">Reference proteome</keyword>
<feature type="compositionally biased region" description="Basic and acidic residues" evidence="2">
    <location>
        <begin position="176"/>
        <end position="189"/>
    </location>
</feature>
<accession>A0A8H4CGG3</accession>
<reference evidence="5" key="2">
    <citation type="submission" date="2020-03" db="EMBL/GenBank/DDBJ databases">
        <authorList>
            <person name="Fu F.-F."/>
            <person name="Chen J."/>
        </authorList>
    </citation>
    <scope>NUCLEOTIDE SEQUENCE</scope>
    <source>
        <strain evidence="5">Lc1</strain>
    </source>
</reference>
<dbReference type="GO" id="GO:0003700">
    <property type="term" value="F:DNA-binding transcription factor activity"/>
    <property type="evidence" value="ECO:0007669"/>
    <property type="project" value="InterPro"/>
</dbReference>
<keyword evidence="1" id="KW-0539">Nucleus</keyword>
<evidence type="ECO:0000256" key="3">
    <source>
        <dbReference type="SAM" id="Phobius"/>
    </source>
</evidence>
<evidence type="ECO:0000256" key="2">
    <source>
        <dbReference type="SAM" id="MobiDB-lite"/>
    </source>
</evidence>
<dbReference type="AlphaFoldDB" id="A0A8H4CGG3"/>